<evidence type="ECO:0000256" key="1">
    <source>
        <dbReference type="SAM" id="SignalP"/>
    </source>
</evidence>
<keyword evidence="1" id="KW-0732">Signal</keyword>
<evidence type="ECO:0000313" key="3">
    <source>
        <dbReference type="Proteomes" id="UP000708208"/>
    </source>
</evidence>
<name>A0A8J2JFS1_9HEXA</name>
<organism evidence="2 3">
    <name type="scientific">Allacma fusca</name>
    <dbReference type="NCBI Taxonomy" id="39272"/>
    <lineage>
        <taxon>Eukaryota</taxon>
        <taxon>Metazoa</taxon>
        <taxon>Ecdysozoa</taxon>
        <taxon>Arthropoda</taxon>
        <taxon>Hexapoda</taxon>
        <taxon>Collembola</taxon>
        <taxon>Symphypleona</taxon>
        <taxon>Sminthuridae</taxon>
        <taxon>Allacma</taxon>
    </lineage>
</organism>
<sequence>MLLKVCLILTLVSAVLHSSACGDMEEKPNASTPCRQIVARIVKRQLAEITTCINTMQFKNKKDRANKLACIIKCVGIREKIIAPDGKFDQAHADAFMEREIPANYLPFAKTLLQKCFDIGVGMVDPNEEYCHSYKPAIKCIMDEVTNLCEVFLNFEYHSCKSSHSDFIVEFCKSSIPLMVYKVLNIMDPRLIAITLLCIVNFTNSQEIDVHACKREVAKTVKRQLALISVCINEMKFENKKDRSAKLACIVKCAAIHEKLLTPEGALSKDAAIAFIENLPPFLHPRASKMMEGCLALAIGEKAPDMEEMYCRTYTPYIKCFMEGTTNLCKEPKKPKTGAKAGPA</sequence>
<reference evidence="2" key="1">
    <citation type="submission" date="2021-06" db="EMBL/GenBank/DDBJ databases">
        <authorList>
            <person name="Hodson N. C."/>
            <person name="Mongue J. A."/>
            <person name="Jaron S. K."/>
        </authorList>
    </citation>
    <scope>NUCLEOTIDE SEQUENCE</scope>
</reference>
<feature type="signal peptide" evidence="1">
    <location>
        <begin position="1"/>
        <end position="21"/>
    </location>
</feature>
<gene>
    <name evidence="2" type="ORF">AFUS01_LOCUS100</name>
</gene>
<protein>
    <submittedName>
        <fullName evidence="2">Uncharacterized protein</fullName>
    </submittedName>
</protein>
<accession>A0A8J2JFS1</accession>
<proteinExistence type="predicted"/>
<dbReference type="GO" id="GO:0005549">
    <property type="term" value="F:odorant binding"/>
    <property type="evidence" value="ECO:0007669"/>
    <property type="project" value="InterPro"/>
</dbReference>
<evidence type="ECO:0000313" key="2">
    <source>
        <dbReference type="EMBL" id="CAG7630821.1"/>
    </source>
</evidence>
<dbReference type="InterPro" id="IPR006170">
    <property type="entry name" value="PBP/GOBP"/>
</dbReference>
<comment type="caution">
    <text evidence="2">The sequence shown here is derived from an EMBL/GenBank/DDBJ whole genome shotgun (WGS) entry which is preliminary data.</text>
</comment>
<dbReference type="Proteomes" id="UP000708208">
    <property type="component" value="Unassembled WGS sequence"/>
</dbReference>
<dbReference type="Pfam" id="PF01395">
    <property type="entry name" value="PBP_GOBP"/>
    <property type="match status" value="1"/>
</dbReference>
<dbReference type="AlphaFoldDB" id="A0A8J2JFS1"/>
<dbReference type="EMBL" id="CAJVCH010000148">
    <property type="protein sequence ID" value="CAG7630821.1"/>
    <property type="molecule type" value="Genomic_DNA"/>
</dbReference>
<keyword evidence="3" id="KW-1185">Reference proteome</keyword>
<feature type="chain" id="PRO_5035263597" evidence="1">
    <location>
        <begin position="22"/>
        <end position="344"/>
    </location>
</feature>